<dbReference type="FunFam" id="3.40.50.880:FF:000001">
    <property type="entry name" value="GMP synthase [glutamine-hydrolyzing]"/>
    <property type="match status" value="1"/>
</dbReference>
<feature type="active site" description="Nucleophile" evidence="9">
    <location>
        <position position="92"/>
    </location>
</feature>
<keyword evidence="8 9" id="KW-0315">Glutamine amidotransferase</keyword>
<dbReference type="NCBIfam" id="TIGR00888">
    <property type="entry name" value="guaA_Nterm"/>
    <property type="match status" value="1"/>
</dbReference>
<evidence type="ECO:0000256" key="7">
    <source>
        <dbReference type="ARBA" id="ARBA00022840"/>
    </source>
</evidence>
<dbReference type="InterPro" id="IPR001674">
    <property type="entry name" value="GMP_synth_C"/>
</dbReference>
<feature type="active site" evidence="9">
    <location>
        <position position="179"/>
    </location>
</feature>
<evidence type="ECO:0000259" key="11">
    <source>
        <dbReference type="PROSITE" id="PS51553"/>
    </source>
</evidence>
<evidence type="ECO:0000256" key="3">
    <source>
        <dbReference type="ARBA" id="ARBA00022598"/>
    </source>
</evidence>
<dbReference type="PRINTS" id="PR00096">
    <property type="entry name" value="GATASE"/>
</dbReference>
<dbReference type="PRINTS" id="PR00097">
    <property type="entry name" value="ANTSNTHASEII"/>
</dbReference>
<evidence type="ECO:0000256" key="2">
    <source>
        <dbReference type="ARBA" id="ARBA00005153"/>
    </source>
</evidence>
<evidence type="ECO:0000256" key="8">
    <source>
        <dbReference type="ARBA" id="ARBA00022962"/>
    </source>
</evidence>
<keyword evidence="6 9" id="KW-0658">Purine biosynthesis</keyword>
<dbReference type="OrthoDB" id="9802219at2"/>
<evidence type="ECO:0000313" key="13">
    <source>
        <dbReference type="Proteomes" id="UP000184207"/>
    </source>
</evidence>
<comment type="function">
    <text evidence="1 9">Catalyzes the synthesis of GMP from XMP.</text>
</comment>
<evidence type="ECO:0000313" key="12">
    <source>
        <dbReference type="EMBL" id="SHN54854.1"/>
    </source>
</evidence>
<dbReference type="RefSeq" id="WP_072758274.1">
    <property type="nucleotide sequence ID" value="NZ_FRDJ01000002.1"/>
</dbReference>
<evidence type="ECO:0000256" key="5">
    <source>
        <dbReference type="ARBA" id="ARBA00022749"/>
    </source>
</evidence>
<evidence type="ECO:0000256" key="9">
    <source>
        <dbReference type="HAMAP-Rule" id="MF_00344"/>
    </source>
</evidence>
<comment type="pathway">
    <text evidence="2 9">Purine metabolism; GMP biosynthesis; GMP from XMP (L-Gln route): step 1/1.</text>
</comment>
<dbReference type="PROSITE" id="PS51273">
    <property type="entry name" value="GATASE_TYPE_1"/>
    <property type="match status" value="1"/>
</dbReference>
<feature type="active site" evidence="9">
    <location>
        <position position="181"/>
    </location>
</feature>
<dbReference type="InterPro" id="IPR029062">
    <property type="entry name" value="Class_I_gatase-like"/>
</dbReference>
<dbReference type="SUPFAM" id="SSF54810">
    <property type="entry name" value="GMP synthetase C-terminal dimerisation domain"/>
    <property type="match status" value="1"/>
</dbReference>
<dbReference type="CDD" id="cd01742">
    <property type="entry name" value="GATase1_GMP_Synthase"/>
    <property type="match status" value="1"/>
</dbReference>
<keyword evidence="4 9" id="KW-0547">Nucleotide-binding</keyword>
<dbReference type="NCBIfam" id="NF000848">
    <property type="entry name" value="PRK00074.1"/>
    <property type="match status" value="1"/>
</dbReference>
<dbReference type="AlphaFoldDB" id="A0A1M7S904"/>
<dbReference type="EMBL" id="FRDJ01000002">
    <property type="protein sequence ID" value="SHN54854.1"/>
    <property type="molecule type" value="Genomic_DNA"/>
</dbReference>
<dbReference type="Gene3D" id="3.40.50.620">
    <property type="entry name" value="HUPs"/>
    <property type="match status" value="1"/>
</dbReference>
<dbReference type="Pfam" id="PF00117">
    <property type="entry name" value="GATase"/>
    <property type="match status" value="1"/>
</dbReference>
<comment type="catalytic activity">
    <reaction evidence="9">
        <text>XMP + L-glutamine + ATP + H2O = GMP + L-glutamate + AMP + diphosphate + 2 H(+)</text>
        <dbReference type="Rhea" id="RHEA:11680"/>
        <dbReference type="ChEBI" id="CHEBI:15377"/>
        <dbReference type="ChEBI" id="CHEBI:15378"/>
        <dbReference type="ChEBI" id="CHEBI:29985"/>
        <dbReference type="ChEBI" id="CHEBI:30616"/>
        <dbReference type="ChEBI" id="CHEBI:33019"/>
        <dbReference type="ChEBI" id="CHEBI:57464"/>
        <dbReference type="ChEBI" id="CHEBI:58115"/>
        <dbReference type="ChEBI" id="CHEBI:58359"/>
        <dbReference type="ChEBI" id="CHEBI:456215"/>
        <dbReference type="EC" id="6.3.5.2"/>
    </reaction>
</comment>
<dbReference type="HAMAP" id="MF_00344">
    <property type="entry name" value="GMP_synthase"/>
    <property type="match status" value="1"/>
</dbReference>
<dbReference type="Pfam" id="PF02540">
    <property type="entry name" value="NAD_synthase"/>
    <property type="match status" value="1"/>
</dbReference>
<dbReference type="FunFam" id="3.30.300.10:FF:000002">
    <property type="entry name" value="GMP synthase [glutamine-hydrolyzing]"/>
    <property type="match status" value="1"/>
</dbReference>
<protein>
    <recommendedName>
        <fullName evidence="9">GMP synthase [glutamine-hydrolyzing]</fullName>
        <ecNumber evidence="9">6.3.5.2</ecNumber>
    </recommendedName>
    <alternativeName>
        <fullName evidence="9">GMP synthetase</fullName>
    </alternativeName>
    <alternativeName>
        <fullName evidence="9">Glutamine amidotransferase</fullName>
    </alternativeName>
</protein>
<dbReference type="InterPro" id="IPR014729">
    <property type="entry name" value="Rossmann-like_a/b/a_fold"/>
</dbReference>
<dbReference type="PANTHER" id="PTHR11922">
    <property type="entry name" value="GMP SYNTHASE-RELATED"/>
    <property type="match status" value="1"/>
</dbReference>
<gene>
    <name evidence="9" type="primary">guaA</name>
    <name evidence="12" type="ORF">SAMN02745226_00664</name>
</gene>
<evidence type="ECO:0000256" key="4">
    <source>
        <dbReference type="ARBA" id="ARBA00022741"/>
    </source>
</evidence>
<organism evidence="12 13">
    <name type="scientific">Fervidobacterium gondwanense DSM 13020</name>
    <dbReference type="NCBI Taxonomy" id="1121883"/>
    <lineage>
        <taxon>Bacteria</taxon>
        <taxon>Thermotogati</taxon>
        <taxon>Thermotogota</taxon>
        <taxon>Thermotogae</taxon>
        <taxon>Thermotogales</taxon>
        <taxon>Fervidobacteriaceae</taxon>
        <taxon>Fervidobacterium</taxon>
    </lineage>
</organism>
<dbReference type="SUPFAM" id="SSF52317">
    <property type="entry name" value="Class I glutamine amidotransferase-like"/>
    <property type="match status" value="1"/>
</dbReference>
<dbReference type="InterPro" id="IPR022955">
    <property type="entry name" value="GMP_synthase"/>
</dbReference>
<dbReference type="Gene3D" id="3.30.300.10">
    <property type="match status" value="1"/>
</dbReference>
<dbReference type="STRING" id="1121883.SAMN02745226_00664"/>
<dbReference type="InterPro" id="IPR025777">
    <property type="entry name" value="GMPS_ATP_PPase_dom"/>
</dbReference>
<dbReference type="SUPFAM" id="SSF52402">
    <property type="entry name" value="Adenine nucleotide alpha hydrolases-like"/>
    <property type="match status" value="1"/>
</dbReference>
<reference evidence="13" key="1">
    <citation type="submission" date="2016-12" db="EMBL/GenBank/DDBJ databases">
        <authorList>
            <person name="Varghese N."/>
            <person name="Submissions S."/>
        </authorList>
    </citation>
    <scope>NUCLEOTIDE SEQUENCE [LARGE SCALE GENOMIC DNA]</scope>
    <source>
        <strain evidence="13">DSM 13020</strain>
    </source>
</reference>
<accession>A0A1M7S904</accession>
<dbReference type="GO" id="GO:0005829">
    <property type="term" value="C:cytosol"/>
    <property type="evidence" value="ECO:0007669"/>
    <property type="project" value="TreeGrafter"/>
</dbReference>
<keyword evidence="5 9" id="KW-0332">GMP biosynthesis</keyword>
<dbReference type="InterPro" id="IPR022310">
    <property type="entry name" value="NAD/GMP_synthase"/>
</dbReference>
<dbReference type="InterPro" id="IPR017926">
    <property type="entry name" value="GATASE"/>
</dbReference>
<dbReference type="GO" id="GO:0003921">
    <property type="term" value="F:GMP synthase activity"/>
    <property type="evidence" value="ECO:0007669"/>
    <property type="project" value="InterPro"/>
</dbReference>
<dbReference type="PANTHER" id="PTHR11922:SF2">
    <property type="entry name" value="GMP SYNTHASE [GLUTAMINE-HYDROLYZING]"/>
    <property type="match status" value="1"/>
</dbReference>
<dbReference type="PROSITE" id="PS51553">
    <property type="entry name" value="GMPS_ATP_PPASE"/>
    <property type="match status" value="1"/>
</dbReference>
<dbReference type="CDD" id="cd01997">
    <property type="entry name" value="GMP_synthase_C"/>
    <property type="match status" value="1"/>
</dbReference>
<evidence type="ECO:0000256" key="6">
    <source>
        <dbReference type="ARBA" id="ARBA00022755"/>
    </source>
</evidence>
<dbReference type="Pfam" id="PF00958">
    <property type="entry name" value="GMP_synt_C"/>
    <property type="match status" value="1"/>
</dbReference>
<sequence>MKKLEISGAGKEHKTVVVLDFGSQYTQLILRRVRELGSYGELVPYDEPKENVEKLNPVAFILSGGPSSIYDENAPKIPEYVFESNLPVLGICYGLQAIVHQLGGKVEKSSHREFGPAELKVLKQVGILKNLPEKFTVWMSHSDRVEVLPNGFEVIAESENSPYAAIRSVDNRFYGVQFHPEVVHTQFGKEILKNFLSEVANLSPNWAMKNVAQEIIEDLRRKIDGKVILGLSGGVDSSVVALLLHKAVPDKLIPIFVDTGLLRKNEAQEVLKQFEGLGIKIHYVDASERFYSVLDGIEDPEEKRKRIGHTFIDVFYEEAMRLKEEHGDIKYLAQGTLYPDVIESKVAERKAGAKIKTHHNVGGLPEKLPFTIVEPLRYLFKDEVRMIGKEIGLPENILNRHPFPGPGLAVRIIGPVTRDSVKILQEADAIFIEELKKWELYNKVWQAFAVLLPVKTVGVMGDYRTYENVIALRAVTSEDGMTADWAKLPYEFLNHVAKRIVNEVKGVNRVVYDITSKPPATIEWE</sequence>
<dbReference type="Proteomes" id="UP000184207">
    <property type="component" value="Unassembled WGS sequence"/>
</dbReference>
<dbReference type="UniPathway" id="UPA00189">
    <property type="reaction ID" value="UER00296"/>
</dbReference>
<keyword evidence="7 9" id="KW-0067">ATP-binding</keyword>
<dbReference type="NCBIfam" id="TIGR00884">
    <property type="entry name" value="guaA_Cterm"/>
    <property type="match status" value="1"/>
</dbReference>
<dbReference type="EC" id="6.3.5.2" evidence="9"/>
<dbReference type="Gene3D" id="3.40.50.880">
    <property type="match status" value="1"/>
</dbReference>
<evidence type="ECO:0000256" key="1">
    <source>
        <dbReference type="ARBA" id="ARBA00002332"/>
    </source>
</evidence>
<evidence type="ECO:0000256" key="10">
    <source>
        <dbReference type="PROSITE-ProRule" id="PRU00886"/>
    </source>
</evidence>
<name>A0A1M7S904_FERGO</name>
<feature type="domain" description="GMPS ATP-PPase" evidence="11">
    <location>
        <begin position="206"/>
        <end position="400"/>
    </location>
</feature>
<dbReference type="InterPro" id="IPR004739">
    <property type="entry name" value="GMP_synth_GATase"/>
</dbReference>
<comment type="subunit">
    <text evidence="9">Homodimer.</text>
</comment>
<keyword evidence="3 9" id="KW-0436">Ligase</keyword>
<feature type="binding site" evidence="10">
    <location>
        <begin position="232"/>
        <end position="238"/>
    </location>
    <ligand>
        <name>ATP</name>
        <dbReference type="ChEBI" id="CHEBI:30616"/>
    </ligand>
</feature>
<dbReference type="GO" id="GO:0005524">
    <property type="term" value="F:ATP binding"/>
    <property type="evidence" value="ECO:0007669"/>
    <property type="project" value="UniProtKB-UniRule"/>
</dbReference>
<proteinExistence type="inferred from homology"/>
<keyword evidence="13" id="KW-1185">Reference proteome</keyword>